<dbReference type="PANTHER" id="PTHR33445">
    <property type="entry name" value="ATP SYNTHASE SUBUNIT B', CHLOROPLASTIC"/>
    <property type="match status" value="1"/>
</dbReference>
<dbReference type="InterPro" id="IPR050059">
    <property type="entry name" value="ATP_synthase_B_chain"/>
</dbReference>
<comment type="function">
    <text evidence="12">Component of the F(0) channel, it forms part of the peripheral stalk, linking F(1) to F(0). The b'-subunit is a diverged and duplicated form of b found in plants and photosynthetic bacteria.</text>
</comment>
<dbReference type="PANTHER" id="PTHR33445:SF1">
    <property type="entry name" value="ATP SYNTHASE SUBUNIT B"/>
    <property type="match status" value="1"/>
</dbReference>
<keyword evidence="10 15" id="KW-0066">ATP synthesis</keyword>
<dbReference type="RefSeq" id="WP_068373713.1">
    <property type="nucleotide sequence ID" value="NZ_LSNE01000003.1"/>
</dbReference>
<evidence type="ECO:0000256" key="10">
    <source>
        <dbReference type="ARBA" id="ARBA00023310"/>
    </source>
</evidence>
<dbReference type="InterPro" id="IPR002146">
    <property type="entry name" value="ATP_synth_b/b'su_bac/chlpt"/>
</dbReference>
<evidence type="ECO:0000256" key="2">
    <source>
        <dbReference type="ARBA" id="ARBA00022448"/>
    </source>
</evidence>
<dbReference type="GO" id="GO:0045259">
    <property type="term" value="C:proton-transporting ATP synthase complex"/>
    <property type="evidence" value="ECO:0007669"/>
    <property type="project" value="UniProtKB-KW"/>
</dbReference>
<dbReference type="SUPFAM" id="SSF81573">
    <property type="entry name" value="F1F0 ATP synthase subunit B, membrane domain"/>
    <property type="match status" value="1"/>
</dbReference>
<dbReference type="NCBIfam" id="NF004413">
    <property type="entry name" value="PRK05759.1-4"/>
    <property type="match status" value="1"/>
</dbReference>
<evidence type="ECO:0000256" key="11">
    <source>
        <dbReference type="ARBA" id="ARBA00025198"/>
    </source>
</evidence>
<evidence type="ECO:0000256" key="17">
    <source>
        <dbReference type="SAM" id="Coils"/>
    </source>
</evidence>
<dbReference type="Pfam" id="PF00430">
    <property type="entry name" value="ATP-synt_B"/>
    <property type="match status" value="1"/>
</dbReference>
<keyword evidence="6 15" id="KW-0375">Hydrogen ion transport</keyword>
<evidence type="ECO:0000313" key="18">
    <source>
        <dbReference type="EMBL" id="KXI30042.1"/>
    </source>
</evidence>
<comment type="caution">
    <text evidence="18">The sequence shown here is derived from an EMBL/GenBank/DDBJ whole genome shotgun (WGS) entry which is preliminary data.</text>
</comment>
<comment type="subunit">
    <text evidence="15">F-type ATPases have 2 components, F(1) - the catalytic core - and F(0) - the membrane proton channel. F(1) has five subunits: alpha(3), beta(3), gamma(1), delta(1), epsilon(1). F(0) has three main subunits: a(1), b(2) and c(10-14). The alpha and beta chains form an alternating ring which encloses part of the gamma chain. F(1) is attached to F(0) by a central stalk formed by the gamma and epsilon chains, while a peripheral stalk is formed by the delta and b chains.</text>
</comment>
<proteinExistence type="inferred from homology"/>
<evidence type="ECO:0000256" key="3">
    <source>
        <dbReference type="ARBA" id="ARBA00022475"/>
    </source>
</evidence>
<evidence type="ECO:0000256" key="6">
    <source>
        <dbReference type="ARBA" id="ARBA00022781"/>
    </source>
</evidence>
<comment type="subunit">
    <text evidence="13">F-type ATPases have 2 components, F(1) - the catalytic core - and F(0) - the membrane proton channel. F(1) has five subunits: alpha(3), beta(3), gamma(1), delta(1), epsilon(1). F(0) has four main subunits: a(1), b(2) and c(10-14). The alpha and beta chains form an alternating ring which encloses part of the gamma chain. F(1) is attached to F(0) by a central stalk formed by the gamma and epsilon chains, while a peripheral stalk is formed by the delta and b chains.</text>
</comment>
<gene>
    <name evidence="15" type="primary">atpF</name>
    <name evidence="18" type="ORF">AX660_08550</name>
</gene>
<evidence type="ECO:0000256" key="7">
    <source>
        <dbReference type="ARBA" id="ARBA00022989"/>
    </source>
</evidence>
<evidence type="ECO:0000256" key="8">
    <source>
        <dbReference type="ARBA" id="ARBA00023065"/>
    </source>
</evidence>
<dbReference type="CDD" id="cd06503">
    <property type="entry name" value="ATP-synt_Fo_b"/>
    <property type="match status" value="1"/>
</dbReference>
<comment type="subcellular location">
    <subcellularLocation>
        <location evidence="15">Cell membrane</location>
        <topology evidence="15">Single-pass membrane protein</topology>
    </subcellularLocation>
    <subcellularLocation>
        <location evidence="14">Endomembrane system</location>
        <topology evidence="14">Single-pass membrane protein</topology>
    </subcellularLocation>
</comment>
<accession>A0A136A476</accession>
<dbReference type="GO" id="GO:0012505">
    <property type="term" value="C:endomembrane system"/>
    <property type="evidence" value="ECO:0007669"/>
    <property type="project" value="UniProtKB-SubCell"/>
</dbReference>
<dbReference type="Proteomes" id="UP000070299">
    <property type="component" value="Unassembled WGS sequence"/>
</dbReference>
<comment type="similarity">
    <text evidence="1 15 16">Belongs to the ATPase B chain family.</text>
</comment>
<dbReference type="Gene3D" id="6.10.250.1580">
    <property type="match status" value="1"/>
</dbReference>
<keyword evidence="17" id="KW-0175">Coiled coil</keyword>
<keyword evidence="7 15" id="KW-1133">Transmembrane helix</keyword>
<dbReference type="GO" id="GO:0005886">
    <property type="term" value="C:plasma membrane"/>
    <property type="evidence" value="ECO:0007669"/>
    <property type="project" value="UniProtKB-SubCell"/>
</dbReference>
<dbReference type="NCBIfam" id="NF004411">
    <property type="entry name" value="PRK05759.1-2"/>
    <property type="match status" value="1"/>
</dbReference>
<evidence type="ECO:0000256" key="16">
    <source>
        <dbReference type="RuleBase" id="RU003848"/>
    </source>
</evidence>
<feature type="coiled-coil region" evidence="17">
    <location>
        <begin position="51"/>
        <end position="82"/>
    </location>
</feature>
<dbReference type="OrthoDB" id="9788020at2"/>
<keyword evidence="8 15" id="KW-0406">Ion transport</keyword>
<evidence type="ECO:0000313" key="19">
    <source>
        <dbReference type="Proteomes" id="UP000070299"/>
    </source>
</evidence>
<dbReference type="NCBIfam" id="TIGR01144">
    <property type="entry name" value="ATP_synt_b"/>
    <property type="match status" value="1"/>
</dbReference>
<keyword evidence="9 15" id="KW-0472">Membrane</keyword>
<dbReference type="AlphaFoldDB" id="A0A136A476"/>
<keyword evidence="3 15" id="KW-1003">Cell membrane</keyword>
<comment type="function">
    <text evidence="11 15">F(1)F(0) ATP synthase produces ATP from ADP in the presence of a proton or sodium gradient. F-type ATPases consist of two structural domains, F(1) containing the extramembraneous catalytic core and F(0) containing the membrane proton channel, linked together by a central stalk and a peripheral stalk. During catalysis, ATP synthesis in the catalytic domain of F(1) is coupled via a rotary mechanism of the central stalk subunits to proton translocation.</text>
</comment>
<dbReference type="InterPro" id="IPR028987">
    <property type="entry name" value="ATP_synth_B-like_membr_sf"/>
</dbReference>
<evidence type="ECO:0000256" key="12">
    <source>
        <dbReference type="ARBA" id="ARBA00025614"/>
    </source>
</evidence>
<evidence type="ECO:0000256" key="9">
    <source>
        <dbReference type="ARBA" id="ARBA00023136"/>
    </source>
</evidence>
<dbReference type="STRING" id="1799789.AX660_08550"/>
<dbReference type="GO" id="GO:0046933">
    <property type="term" value="F:proton-transporting ATP synthase activity, rotational mechanism"/>
    <property type="evidence" value="ECO:0007669"/>
    <property type="project" value="UniProtKB-UniRule"/>
</dbReference>
<dbReference type="GO" id="GO:0046961">
    <property type="term" value="F:proton-transporting ATPase activity, rotational mechanism"/>
    <property type="evidence" value="ECO:0007669"/>
    <property type="project" value="TreeGrafter"/>
</dbReference>
<keyword evidence="5 15" id="KW-0812">Transmembrane</keyword>
<protein>
    <recommendedName>
        <fullName evidence="15">ATP synthase subunit b</fullName>
    </recommendedName>
    <alternativeName>
        <fullName evidence="15">ATP synthase F(0) sector subunit b</fullName>
    </alternativeName>
    <alternativeName>
        <fullName evidence="15">ATPase subunit I</fullName>
    </alternativeName>
    <alternativeName>
        <fullName evidence="15">F-type ATPase subunit b</fullName>
        <shortName evidence="15">F-ATPase subunit b</shortName>
    </alternativeName>
</protein>
<keyword evidence="4 15" id="KW-0138">CF(0)</keyword>
<sequence>MNINATLLGELIAFIFFVWFCMKFVWPPIMGAIEERQQKIADGLAASERGEQDLELAQQKATDQLKEAKTQAAEIIEQAKKRGSQIVDEETQRGHSEREKIIAQGYSEVEAERNRAKEELRKQVATLAIAGAEKILEREINAAAQSDIVEKLVAEL</sequence>
<evidence type="ECO:0000256" key="13">
    <source>
        <dbReference type="ARBA" id="ARBA00026054"/>
    </source>
</evidence>
<reference evidence="19" key="1">
    <citation type="submission" date="2016-02" db="EMBL/GenBank/DDBJ databases">
        <authorList>
            <person name="Schultz-Johansen M."/>
            <person name="Glaring M.A."/>
            <person name="Bech P.K."/>
            <person name="Stougaard P."/>
        </authorList>
    </citation>
    <scope>NUCLEOTIDE SEQUENCE [LARGE SCALE GENOMIC DNA]</scope>
    <source>
        <strain evidence="19">S66</strain>
    </source>
</reference>
<evidence type="ECO:0000256" key="14">
    <source>
        <dbReference type="ARBA" id="ARBA00037847"/>
    </source>
</evidence>
<evidence type="ECO:0000256" key="1">
    <source>
        <dbReference type="ARBA" id="ARBA00005513"/>
    </source>
</evidence>
<keyword evidence="19" id="KW-1185">Reference proteome</keyword>
<evidence type="ECO:0000256" key="5">
    <source>
        <dbReference type="ARBA" id="ARBA00022692"/>
    </source>
</evidence>
<name>A0A136A476_9ALTE</name>
<dbReference type="InterPro" id="IPR005864">
    <property type="entry name" value="ATP_synth_F0_bsu_bac"/>
</dbReference>
<feature type="transmembrane region" description="Helical" evidence="15">
    <location>
        <begin position="6"/>
        <end position="26"/>
    </location>
</feature>
<evidence type="ECO:0000256" key="15">
    <source>
        <dbReference type="HAMAP-Rule" id="MF_01398"/>
    </source>
</evidence>
<evidence type="ECO:0000256" key="4">
    <source>
        <dbReference type="ARBA" id="ARBA00022547"/>
    </source>
</evidence>
<dbReference type="HAMAP" id="MF_01398">
    <property type="entry name" value="ATP_synth_b_bprime"/>
    <property type="match status" value="1"/>
</dbReference>
<organism evidence="18 19">
    <name type="scientific">Paraglaciecola hydrolytica</name>
    <dbReference type="NCBI Taxonomy" id="1799789"/>
    <lineage>
        <taxon>Bacteria</taxon>
        <taxon>Pseudomonadati</taxon>
        <taxon>Pseudomonadota</taxon>
        <taxon>Gammaproteobacteria</taxon>
        <taxon>Alteromonadales</taxon>
        <taxon>Alteromonadaceae</taxon>
        <taxon>Paraglaciecola</taxon>
    </lineage>
</organism>
<dbReference type="EMBL" id="LSNE01000003">
    <property type="protein sequence ID" value="KXI30042.1"/>
    <property type="molecule type" value="Genomic_DNA"/>
</dbReference>
<keyword evidence="2 15" id="KW-0813">Transport</keyword>